<protein>
    <recommendedName>
        <fullName evidence="3">DUF1877 family protein</fullName>
    </recommendedName>
</protein>
<evidence type="ECO:0000313" key="2">
    <source>
        <dbReference type="Proteomes" id="UP001377972"/>
    </source>
</evidence>
<name>A0ABU8SZX8_9GAMM</name>
<keyword evidence="2" id="KW-1185">Reference proteome</keyword>
<proteinExistence type="predicted"/>
<evidence type="ECO:0000313" key="1">
    <source>
        <dbReference type="EMBL" id="MEJ6498557.1"/>
    </source>
</evidence>
<gene>
    <name evidence="1" type="ORF">PQI24_21240</name>
</gene>
<sequence>MMSNVINLFIVDEAVYPTTSNLSDEQTYQALIDITQDEATRWQSIELNMRAFIPAIELLDAVVGGQGLLPVCTFHYYPHQLIGPDAYISGSFGFFSNEMVQDLFPLLEKYFEVDIENSENKALVDSIEHRAGELDPQAYEIVRDRYFVTFRDASMQNKSIVVLIEE</sequence>
<evidence type="ECO:0008006" key="3">
    <source>
        <dbReference type="Google" id="ProtNLM"/>
    </source>
</evidence>
<accession>A0ABU8SZX8</accession>
<dbReference type="RefSeq" id="WP_339983026.1">
    <property type="nucleotide sequence ID" value="NZ_JAQPZS010000036.1"/>
</dbReference>
<comment type="caution">
    <text evidence="1">The sequence shown here is derived from an EMBL/GenBank/DDBJ whole genome shotgun (WGS) entry which is preliminary data.</text>
</comment>
<dbReference type="Proteomes" id="UP001377972">
    <property type="component" value="Unassembled WGS sequence"/>
</dbReference>
<dbReference type="EMBL" id="JAQPZS010000036">
    <property type="protein sequence ID" value="MEJ6498557.1"/>
    <property type="molecule type" value="Genomic_DNA"/>
</dbReference>
<reference evidence="1 2" key="1">
    <citation type="submission" date="2023-01" db="EMBL/GenBank/DDBJ databases">
        <title>Trichodesmium-associated heterotrophic epibiont bacteria.</title>
        <authorList>
            <person name="Cleveland C.S."/>
            <person name="Webb E.A."/>
        </authorList>
    </citation>
    <scope>NUCLEOTIDE SEQUENCE [LARGE SCALE GENOMIC DNA]</scope>
    <source>
        <strain evidence="1 2">USCH2</strain>
    </source>
</reference>
<organism evidence="1 2">
    <name type="scientific">Pseudoalteromonas lipolytica</name>
    <dbReference type="NCBI Taxonomy" id="570156"/>
    <lineage>
        <taxon>Bacteria</taxon>
        <taxon>Pseudomonadati</taxon>
        <taxon>Pseudomonadota</taxon>
        <taxon>Gammaproteobacteria</taxon>
        <taxon>Alteromonadales</taxon>
        <taxon>Pseudoalteromonadaceae</taxon>
        <taxon>Pseudoalteromonas</taxon>
    </lineage>
</organism>